<dbReference type="EMBL" id="CM047940">
    <property type="protein sequence ID" value="KAI9904035.1"/>
    <property type="molecule type" value="Genomic_DNA"/>
</dbReference>
<comment type="caution">
    <text evidence="1">The sequence shown here is derived from an EMBL/GenBank/DDBJ whole genome shotgun (WGS) entry which is preliminary data.</text>
</comment>
<proteinExistence type="predicted"/>
<dbReference type="Proteomes" id="UP001163324">
    <property type="component" value="Chromosome 1"/>
</dbReference>
<gene>
    <name evidence="1" type="ORF">N3K66_000564</name>
</gene>
<name>A0ACC0VDX4_9HYPO</name>
<evidence type="ECO:0000313" key="2">
    <source>
        <dbReference type="Proteomes" id="UP001163324"/>
    </source>
</evidence>
<protein>
    <submittedName>
        <fullName evidence="1">Uncharacterized protein</fullName>
    </submittedName>
</protein>
<keyword evidence="2" id="KW-1185">Reference proteome</keyword>
<evidence type="ECO:0000313" key="1">
    <source>
        <dbReference type="EMBL" id="KAI9904035.1"/>
    </source>
</evidence>
<accession>A0ACC0VDX4</accession>
<sequence>MALFLSGYAIQQRTLRELRVAVKPRARRPVPEPQAYLPDYFKASTVTLDDGTVVENESEADREERLQRLAMIEVEATEQADEEAAAARLRVDNEARAGTDKMALVEELRQQAASKSWSVDHPDPLVKSRVPISRAERRRLIKEEMQRLSRTDQKVLWQPRLW</sequence>
<reference evidence="1" key="1">
    <citation type="submission" date="2022-10" db="EMBL/GenBank/DDBJ databases">
        <title>Complete Genome of Trichothecium roseum strain YXFP-22015, a Plant Pathogen Isolated from Citrus.</title>
        <authorList>
            <person name="Wang Y."/>
            <person name="Zhu L."/>
        </authorList>
    </citation>
    <scope>NUCLEOTIDE SEQUENCE</scope>
    <source>
        <strain evidence="1">YXFP-22015</strain>
    </source>
</reference>
<organism evidence="1 2">
    <name type="scientific">Trichothecium roseum</name>
    <dbReference type="NCBI Taxonomy" id="47278"/>
    <lineage>
        <taxon>Eukaryota</taxon>
        <taxon>Fungi</taxon>
        <taxon>Dikarya</taxon>
        <taxon>Ascomycota</taxon>
        <taxon>Pezizomycotina</taxon>
        <taxon>Sordariomycetes</taxon>
        <taxon>Hypocreomycetidae</taxon>
        <taxon>Hypocreales</taxon>
        <taxon>Hypocreales incertae sedis</taxon>
        <taxon>Trichothecium</taxon>
    </lineage>
</organism>